<feature type="signal peptide" evidence="3">
    <location>
        <begin position="1"/>
        <end position="28"/>
    </location>
</feature>
<dbReference type="Proteomes" id="UP000242188">
    <property type="component" value="Unassembled WGS sequence"/>
</dbReference>
<evidence type="ECO:0000313" key="5">
    <source>
        <dbReference type="Proteomes" id="UP000242188"/>
    </source>
</evidence>
<gene>
    <name evidence="4" type="ORF">KP79_PYT05598</name>
</gene>
<feature type="transmembrane region" description="Helical" evidence="2">
    <location>
        <begin position="218"/>
        <end position="238"/>
    </location>
</feature>
<feature type="region of interest" description="Disordered" evidence="1">
    <location>
        <begin position="178"/>
        <end position="201"/>
    </location>
</feature>
<keyword evidence="3" id="KW-0732">Signal</keyword>
<evidence type="ECO:0000256" key="1">
    <source>
        <dbReference type="SAM" id="MobiDB-lite"/>
    </source>
</evidence>
<organism evidence="4 5">
    <name type="scientific">Mizuhopecten yessoensis</name>
    <name type="common">Japanese scallop</name>
    <name type="synonym">Patinopecten yessoensis</name>
    <dbReference type="NCBI Taxonomy" id="6573"/>
    <lineage>
        <taxon>Eukaryota</taxon>
        <taxon>Metazoa</taxon>
        <taxon>Spiralia</taxon>
        <taxon>Lophotrochozoa</taxon>
        <taxon>Mollusca</taxon>
        <taxon>Bivalvia</taxon>
        <taxon>Autobranchia</taxon>
        <taxon>Pteriomorphia</taxon>
        <taxon>Pectinida</taxon>
        <taxon>Pectinoidea</taxon>
        <taxon>Pectinidae</taxon>
        <taxon>Mizuhopecten</taxon>
    </lineage>
</organism>
<protein>
    <recommendedName>
        <fullName evidence="6">TNFR-Cys domain-containing protein</fullName>
    </recommendedName>
</protein>
<comment type="caution">
    <text evidence="4">The sequence shown here is derived from an EMBL/GenBank/DDBJ whole genome shotgun (WGS) entry which is preliminary data.</text>
</comment>
<feature type="chain" id="PRO_5012555487" description="TNFR-Cys domain-containing protein" evidence="3">
    <location>
        <begin position="29"/>
        <end position="290"/>
    </location>
</feature>
<evidence type="ECO:0000313" key="4">
    <source>
        <dbReference type="EMBL" id="OWF51787.1"/>
    </source>
</evidence>
<evidence type="ECO:0008006" key="6">
    <source>
        <dbReference type="Google" id="ProtNLM"/>
    </source>
</evidence>
<dbReference type="EMBL" id="NEDP02002059">
    <property type="protein sequence ID" value="OWF51787.1"/>
    <property type="molecule type" value="Genomic_DNA"/>
</dbReference>
<keyword evidence="2" id="KW-0812">Transmembrane</keyword>
<accession>A0A210QSP5</accession>
<dbReference type="OrthoDB" id="10549096at2759"/>
<evidence type="ECO:0000256" key="2">
    <source>
        <dbReference type="SAM" id="Phobius"/>
    </source>
</evidence>
<evidence type="ECO:0000256" key="3">
    <source>
        <dbReference type="SAM" id="SignalP"/>
    </source>
</evidence>
<keyword evidence="2" id="KW-1133">Transmembrane helix</keyword>
<reference evidence="4 5" key="1">
    <citation type="journal article" date="2017" name="Nat. Ecol. Evol.">
        <title>Scallop genome provides insights into evolution of bilaterian karyotype and development.</title>
        <authorList>
            <person name="Wang S."/>
            <person name="Zhang J."/>
            <person name="Jiao W."/>
            <person name="Li J."/>
            <person name="Xun X."/>
            <person name="Sun Y."/>
            <person name="Guo X."/>
            <person name="Huan P."/>
            <person name="Dong B."/>
            <person name="Zhang L."/>
            <person name="Hu X."/>
            <person name="Sun X."/>
            <person name="Wang J."/>
            <person name="Zhao C."/>
            <person name="Wang Y."/>
            <person name="Wang D."/>
            <person name="Huang X."/>
            <person name="Wang R."/>
            <person name="Lv J."/>
            <person name="Li Y."/>
            <person name="Zhang Z."/>
            <person name="Liu B."/>
            <person name="Lu W."/>
            <person name="Hui Y."/>
            <person name="Liang J."/>
            <person name="Zhou Z."/>
            <person name="Hou R."/>
            <person name="Li X."/>
            <person name="Liu Y."/>
            <person name="Li H."/>
            <person name="Ning X."/>
            <person name="Lin Y."/>
            <person name="Zhao L."/>
            <person name="Xing Q."/>
            <person name="Dou J."/>
            <person name="Li Y."/>
            <person name="Mao J."/>
            <person name="Guo H."/>
            <person name="Dou H."/>
            <person name="Li T."/>
            <person name="Mu C."/>
            <person name="Jiang W."/>
            <person name="Fu Q."/>
            <person name="Fu X."/>
            <person name="Miao Y."/>
            <person name="Liu J."/>
            <person name="Yu Q."/>
            <person name="Li R."/>
            <person name="Liao H."/>
            <person name="Li X."/>
            <person name="Kong Y."/>
            <person name="Jiang Z."/>
            <person name="Chourrout D."/>
            <person name="Li R."/>
            <person name="Bao Z."/>
        </authorList>
    </citation>
    <scope>NUCLEOTIDE SEQUENCE [LARGE SCALE GENOMIC DNA]</scope>
    <source>
        <strain evidence="4 5">PY_sf001</strain>
    </source>
</reference>
<sequence>MASRIIVTWCQICLTIFTVIINLRESSGVPNNADTLKTRQISPKLFNIEENVSDRRFSLNSGSEINDTENNTLQTLIDVPIDSESLATRQNSPTFFNIEMKANNRRLSLGVASNKNDDLRKRLLDLNMWFPCGTVDRCRVGRNYCNVDTNRCEICNSDVCHGSNADSMCNFMCKEIPSPEESSTASSGTTPPVTITTERCPNVSPSELTTNDCPWKKVSVVVIICLALTWTTLSLLVVKKRYGRKKSADITRADQATSLKELATTDRGYPVMMRQDSTDAERAVSNSPVP</sequence>
<name>A0A210QSP5_MIZYE</name>
<feature type="compositionally biased region" description="Polar residues" evidence="1">
    <location>
        <begin position="180"/>
        <end position="201"/>
    </location>
</feature>
<proteinExistence type="predicted"/>
<keyword evidence="2" id="KW-0472">Membrane</keyword>
<keyword evidence="5" id="KW-1185">Reference proteome</keyword>
<dbReference type="AlphaFoldDB" id="A0A210QSP5"/>